<dbReference type="InterPro" id="IPR011118">
    <property type="entry name" value="Tannase/feruloyl_esterase"/>
</dbReference>
<dbReference type="GO" id="GO:0052689">
    <property type="term" value="F:carboxylic ester hydrolase activity"/>
    <property type="evidence" value="ECO:0007669"/>
    <property type="project" value="UniProtKB-KW"/>
</dbReference>
<dbReference type="STRING" id="1448315.A0A319CQ10"/>
<protein>
    <recommendedName>
        <fullName evidence="5">Carboxylic ester hydrolase</fullName>
        <ecNumber evidence="5">3.1.1.-</ecNumber>
    </recommendedName>
</protein>
<keyword evidence="7" id="KW-1185">Reference proteome</keyword>
<dbReference type="AlphaFoldDB" id="A0A319CQ10"/>
<dbReference type="Proteomes" id="UP000248340">
    <property type="component" value="Unassembled WGS sequence"/>
</dbReference>
<evidence type="ECO:0000256" key="4">
    <source>
        <dbReference type="ARBA" id="ARBA00023157"/>
    </source>
</evidence>
<proteinExistence type="inferred from homology"/>
<evidence type="ECO:0000313" key="6">
    <source>
        <dbReference type="EMBL" id="PYH77588.1"/>
    </source>
</evidence>
<comment type="similarity">
    <text evidence="5">Belongs to the tannase family.</text>
</comment>
<evidence type="ECO:0000256" key="5">
    <source>
        <dbReference type="RuleBase" id="RU361238"/>
    </source>
</evidence>
<dbReference type="Pfam" id="PF07519">
    <property type="entry name" value="Tannase"/>
    <property type="match status" value="2"/>
</dbReference>
<dbReference type="PANTHER" id="PTHR33938">
    <property type="entry name" value="FERULOYL ESTERASE B-RELATED"/>
    <property type="match status" value="1"/>
</dbReference>
<dbReference type="OrthoDB" id="3039123at2759"/>
<dbReference type="EC" id="3.1.1.-" evidence="5"/>
<organism evidence="6 7">
    <name type="scientific">Aspergillus uvarum CBS 121591</name>
    <dbReference type="NCBI Taxonomy" id="1448315"/>
    <lineage>
        <taxon>Eukaryota</taxon>
        <taxon>Fungi</taxon>
        <taxon>Dikarya</taxon>
        <taxon>Ascomycota</taxon>
        <taxon>Pezizomycotina</taxon>
        <taxon>Eurotiomycetes</taxon>
        <taxon>Eurotiomycetidae</taxon>
        <taxon>Eurotiales</taxon>
        <taxon>Aspergillaceae</taxon>
        <taxon>Aspergillus</taxon>
        <taxon>Aspergillus subgen. Circumdati</taxon>
    </lineage>
</organism>
<evidence type="ECO:0000256" key="2">
    <source>
        <dbReference type="ARBA" id="ARBA00022729"/>
    </source>
</evidence>
<gene>
    <name evidence="6" type="ORF">BO82DRAFT_406018</name>
</gene>
<accession>A0A319CQ10</accession>
<dbReference type="RefSeq" id="XP_025487788.1">
    <property type="nucleotide sequence ID" value="XM_025639537.1"/>
</dbReference>
<keyword evidence="2" id="KW-0732">Signal</keyword>
<dbReference type="EMBL" id="KZ821739">
    <property type="protein sequence ID" value="PYH77588.1"/>
    <property type="molecule type" value="Genomic_DNA"/>
</dbReference>
<name>A0A319CQ10_9EURO</name>
<sequence length="500" mass="54623">MLGSGNESIKSIRKRISLYGKPARQIIQIRKPSGRSSPQSGLDLKLICSPSAIQPPAVFSAEILNPSAAWVTNYTRTIPAKFNYNHGDVDLHNAEFCNITVTYTHPGHDDRITVETWLPRHGWNGRLQATGGGGWQAGRFVLSQFFMSGVIGEGYATTTTDAGLGDAVFPNAWALKSPGNVDYGCPAQSWIALVERPSGHRQEPGPQLLRTGARLLLLEWLLSGRATWVDASAATKFVSAVYYPLLMREWRGIILLACESNFLPAEAIAHCDPKDGVVDRIISNMIACDHSPYTFVNQNFHCPALNRTNALSEGAAIIGDAAWSGPRTKDGKFLWYGVNPGSDISSYGSVPGQNSTQVDVWFNLFVAKNASFETSKMTRAEYERAFHLASQEYTDFMNAAVPDLSEFRKAGGKLITYHGLFYRFFEAPGLRHCSGGVGGQPITTLDALRLWGENGTAPETLPVQYAGFNGTKQSRILCSYPAQTKYMGGDASSAESFRCV</sequence>
<keyword evidence="3 5" id="KW-0378">Hydrolase</keyword>
<evidence type="ECO:0000256" key="1">
    <source>
        <dbReference type="ARBA" id="ARBA00022487"/>
    </source>
</evidence>
<evidence type="ECO:0000313" key="7">
    <source>
        <dbReference type="Proteomes" id="UP000248340"/>
    </source>
</evidence>
<evidence type="ECO:0000256" key="3">
    <source>
        <dbReference type="ARBA" id="ARBA00022801"/>
    </source>
</evidence>
<keyword evidence="1" id="KW-0719">Serine esterase</keyword>
<dbReference type="GeneID" id="37142279"/>
<dbReference type="PANTHER" id="PTHR33938:SF13">
    <property type="entry name" value="CARBOXYLIC ESTER HYDROLASE"/>
    <property type="match status" value="1"/>
</dbReference>
<dbReference type="VEuPathDB" id="FungiDB:BO82DRAFT_406018"/>
<reference evidence="6 7" key="1">
    <citation type="submission" date="2016-12" db="EMBL/GenBank/DDBJ databases">
        <title>The genomes of Aspergillus section Nigri reveals drivers in fungal speciation.</title>
        <authorList>
            <consortium name="DOE Joint Genome Institute"/>
            <person name="Vesth T.C."/>
            <person name="Nybo J."/>
            <person name="Theobald S."/>
            <person name="Brandl J."/>
            <person name="Frisvad J.C."/>
            <person name="Nielsen K.F."/>
            <person name="Lyhne E.K."/>
            <person name="Kogle M.E."/>
            <person name="Kuo A."/>
            <person name="Riley R."/>
            <person name="Clum A."/>
            <person name="Nolan M."/>
            <person name="Lipzen A."/>
            <person name="Salamov A."/>
            <person name="Henrissat B."/>
            <person name="Wiebenga A."/>
            <person name="De Vries R.P."/>
            <person name="Grigoriev I.V."/>
            <person name="Mortensen U.H."/>
            <person name="Andersen M.R."/>
            <person name="Baker S.E."/>
        </authorList>
    </citation>
    <scope>NUCLEOTIDE SEQUENCE [LARGE SCALE GENOMIC DNA]</scope>
    <source>
        <strain evidence="6 7">CBS 121591</strain>
    </source>
</reference>
<keyword evidence="4" id="KW-1015">Disulfide bond</keyword>